<evidence type="ECO:0008006" key="2">
    <source>
        <dbReference type="Google" id="ProtNLM"/>
    </source>
</evidence>
<evidence type="ECO:0000313" key="1">
    <source>
        <dbReference type="EMBL" id="VYT30304.1"/>
    </source>
</evidence>
<dbReference type="AlphaFoldDB" id="A0A6N2VIW2"/>
<gene>
    <name evidence="1" type="ORF">BGLFYP119_00076</name>
</gene>
<proteinExistence type="predicted"/>
<dbReference type="EMBL" id="CACRST010000027">
    <property type="protein sequence ID" value="VYT30304.1"/>
    <property type="molecule type" value="Genomic_DNA"/>
</dbReference>
<name>A0A6N2VIW2_9FIRM</name>
<organism evidence="1">
    <name type="scientific">Blautia glucerasea</name>
    <dbReference type="NCBI Taxonomy" id="536633"/>
    <lineage>
        <taxon>Bacteria</taxon>
        <taxon>Bacillati</taxon>
        <taxon>Bacillota</taxon>
        <taxon>Clostridia</taxon>
        <taxon>Lachnospirales</taxon>
        <taxon>Lachnospiraceae</taxon>
        <taxon>Blautia</taxon>
    </lineage>
</organism>
<reference evidence="1" key="1">
    <citation type="submission" date="2019-11" db="EMBL/GenBank/DDBJ databases">
        <authorList>
            <person name="Feng L."/>
        </authorList>
    </citation>
    <scope>NUCLEOTIDE SEQUENCE</scope>
    <source>
        <strain evidence="1">BgluceraseaLFYP119</strain>
    </source>
</reference>
<dbReference type="RefSeq" id="WP_156355323.1">
    <property type="nucleotide sequence ID" value="NZ_CACRST010000027.1"/>
</dbReference>
<protein>
    <recommendedName>
        <fullName evidence="2">Leucine Rich repeats (2 copies)</fullName>
    </recommendedName>
</protein>
<dbReference type="SUPFAM" id="SSF52058">
    <property type="entry name" value="L domain-like"/>
    <property type="match status" value="1"/>
</dbReference>
<dbReference type="Pfam" id="PF13306">
    <property type="entry name" value="LRR_5"/>
    <property type="match status" value="1"/>
</dbReference>
<sequence>MQYLYEETKNGIRINRVWGYDNIVEIPDMLRGKEVTELGAYVFSDHMDKRDLEERIKKGNLWMEDGNREFNVEKLPEISGPSLKELVLPKGIKKVGRYAFYNCRNLEKLDFGGKLKDLGAGALTGCHQVQELRVKLGEDGESCLREILTELPETLCVTIEKNKEKGCFWFPEFFEEGVENTPARILENHVHGSGIRYRNCFQNRRLNTAEYDEIFPYAIAWEDEETVLKLALGRIFTPFELAEKAKDRYLNYLREHMDSAAGLLGKQKEYRFLGMLLDILKPEGEDIRKMIETARQQEDSVWMGILMDRLGKVGRKKRKTFEL</sequence>
<accession>A0A6N2VIW2</accession>
<dbReference type="Gene3D" id="3.80.10.10">
    <property type="entry name" value="Ribonuclease Inhibitor"/>
    <property type="match status" value="1"/>
</dbReference>
<dbReference type="InterPro" id="IPR026906">
    <property type="entry name" value="LRR_5"/>
</dbReference>
<dbReference type="InterPro" id="IPR032675">
    <property type="entry name" value="LRR_dom_sf"/>
</dbReference>